<keyword evidence="2" id="KW-1015">Disulfide bond</keyword>
<dbReference type="OrthoDB" id="626993at2"/>
<dbReference type="EMBL" id="CP028811">
    <property type="protein sequence ID" value="AWA30833.1"/>
    <property type="molecule type" value="Genomic_DNA"/>
</dbReference>
<reference evidence="5 6" key="1">
    <citation type="submission" date="2018-04" db="EMBL/GenBank/DDBJ databases">
        <title>Genome sequencing of Flavobacterium sp. HYN0048.</title>
        <authorList>
            <person name="Yi H."/>
            <person name="Baek C."/>
        </authorList>
    </citation>
    <scope>NUCLEOTIDE SEQUENCE [LARGE SCALE GENOMIC DNA]</scope>
    <source>
        <strain evidence="5 6">HYN0048</strain>
    </source>
</reference>
<evidence type="ECO:0000256" key="1">
    <source>
        <dbReference type="ARBA" id="ARBA00022729"/>
    </source>
</evidence>
<dbReference type="InterPro" id="IPR015197">
    <property type="entry name" value="PngaseF_C"/>
</dbReference>
<dbReference type="Pfam" id="PF09112">
    <property type="entry name" value="N-glycanase_N"/>
    <property type="match status" value="1"/>
</dbReference>
<dbReference type="InterPro" id="IPR014784">
    <property type="entry name" value="Cu2_ascorb_mOase-like_C"/>
</dbReference>
<dbReference type="NCBIfam" id="TIGR04183">
    <property type="entry name" value="Por_Secre_tail"/>
    <property type="match status" value="1"/>
</dbReference>
<dbReference type="AlphaFoldDB" id="A0A2S0RGE5"/>
<dbReference type="Pfam" id="PF18962">
    <property type="entry name" value="Por_Secre_tail"/>
    <property type="match status" value="1"/>
</dbReference>
<evidence type="ECO:0000256" key="2">
    <source>
        <dbReference type="ARBA" id="ARBA00023157"/>
    </source>
</evidence>
<protein>
    <recommendedName>
        <fullName evidence="4">Peptide-N-glycosidase F N-terminal domain-containing protein</fullName>
    </recommendedName>
</protein>
<organism evidence="5 6">
    <name type="scientific">Flavobacterium magnum</name>
    <dbReference type="NCBI Taxonomy" id="2162713"/>
    <lineage>
        <taxon>Bacteria</taxon>
        <taxon>Pseudomonadati</taxon>
        <taxon>Bacteroidota</taxon>
        <taxon>Flavobacteriia</taxon>
        <taxon>Flavobacteriales</taxon>
        <taxon>Flavobacteriaceae</taxon>
        <taxon>Flavobacterium</taxon>
    </lineage>
</organism>
<evidence type="ECO:0000313" key="6">
    <source>
        <dbReference type="Proteomes" id="UP000244193"/>
    </source>
</evidence>
<proteinExistence type="predicted"/>
<dbReference type="RefSeq" id="WP_108372210.1">
    <property type="nucleotide sequence ID" value="NZ_CP028811.1"/>
</dbReference>
<keyword evidence="1 3" id="KW-0732">Signal</keyword>
<evidence type="ECO:0000313" key="5">
    <source>
        <dbReference type="EMBL" id="AWA30833.1"/>
    </source>
</evidence>
<feature type="chain" id="PRO_5015552897" description="Peptide-N-glycosidase F N-terminal domain-containing protein" evidence="3">
    <location>
        <begin position="23"/>
        <end position="461"/>
    </location>
</feature>
<feature type="domain" description="Peptide-N-glycosidase F N-terminal" evidence="4">
    <location>
        <begin position="38"/>
        <end position="189"/>
    </location>
</feature>
<dbReference type="KEGG" id="fmg:HYN48_12505"/>
<evidence type="ECO:0000259" key="4">
    <source>
        <dbReference type="SMART" id="SM01290"/>
    </source>
</evidence>
<gene>
    <name evidence="5" type="ORF">HYN48_12505</name>
</gene>
<dbReference type="InterPro" id="IPR026444">
    <property type="entry name" value="Secre_tail"/>
</dbReference>
<accession>A0A2S0RGE5</accession>
<dbReference type="Pfam" id="PF09113">
    <property type="entry name" value="N-glycanase_C"/>
    <property type="match status" value="1"/>
</dbReference>
<sequence>MKKTLLFFAICLFLSPFSNLQAMSPTAPPSKKALTIYNLTVFDEILFFDGYAATVSTPTPPAGIIRHRNDLYARMLTEDELASFGPGITMNVTVKAACDNYDRIGNVNLAFVPKGATTYTPADVQRIELGRFITPFMNKNLTPDEVPYTFDVSNVYKIFNDPSIIAAYDIWVELEIFGVPYAAQTQVAGCSGRNDVFFGTLEFVSDTDALPEPGINYLLPLNFKKDLNNYAAGATDIIGQTVRTIDFELPATVNNASFYLITSNHGANSGGEEYNRRNHYIYLDNVGILVYKPGSYSCEPFRIYNTQGNGIYGASPRTPAQWQSFSNWCPGDVIPIRKISLGNLAAGMHSFKITVPSAQFVDQQGYIPVSLYLQGSLSEPLGTTTLTENNFSLYPNPAKDYVMIQADAPIKEITLHNVLGQEVGTGSLGTNIDLTSLSAGVYIVQVRFANDKVIVKRLVKE</sequence>
<dbReference type="Proteomes" id="UP000244193">
    <property type="component" value="Chromosome"/>
</dbReference>
<name>A0A2S0RGE5_9FLAO</name>
<keyword evidence="6" id="KW-1185">Reference proteome</keyword>
<feature type="signal peptide" evidence="3">
    <location>
        <begin position="1"/>
        <end position="22"/>
    </location>
</feature>
<dbReference type="SUPFAM" id="SSF49742">
    <property type="entry name" value="PHM/PNGase F"/>
    <property type="match status" value="1"/>
</dbReference>
<dbReference type="InterPro" id="IPR008977">
    <property type="entry name" value="PHM/PNGase_F_dom_sf"/>
</dbReference>
<dbReference type="GO" id="GO:0016715">
    <property type="term" value="F:oxidoreductase activity, acting on paired donors, with incorporation or reduction of molecular oxygen, reduced ascorbate as one donor, and incorporation of one atom of oxygen"/>
    <property type="evidence" value="ECO:0007669"/>
    <property type="project" value="InterPro"/>
</dbReference>
<evidence type="ECO:0000256" key="3">
    <source>
        <dbReference type="SAM" id="SignalP"/>
    </source>
</evidence>
<dbReference type="SMART" id="SM01290">
    <property type="entry name" value="N-glycanase_N"/>
    <property type="match status" value="1"/>
</dbReference>
<dbReference type="InterPro" id="IPR015196">
    <property type="entry name" value="PngaseF_N"/>
</dbReference>
<dbReference type="Gene3D" id="2.60.120.230">
    <property type="match status" value="2"/>
</dbReference>